<dbReference type="Pfam" id="PF09365">
    <property type="entry name" value="DUF2461"/>
    <property type="match status" value="1"/>
</dbReference>
<reference evidence="1 2" key="1">
    <citation type="submission" date="2017-02" db="EMBL/GenBank/DDBJ databases">
        <authorList>
            <person name="Peterson S.W."/>
        </authorList>
    </citation>
    <scope>NUCLEOTIDE SEQUENCE [LARGE SCALE GENOMIC DNA]</scope>
    <source>
        <strain evidence="1 2">DSM 22323</strain>
    </source>
</reference>
<dbReference type="InterPro" id="IPR015996">
    <property type="entry name" value="UCP028451"/>
</dbReference>
<gene>
    <name evidence="1" type="ORF">SAMN05660477_00121</name>
</gene>
<dbReference type="PANTHER" id="PTHR36452:SF1">
    <property type="entry name" value="DUF2461 DOMAIN-CONTAINING PROTEIN"/>
    <property type="match status" value="1"/>
</dbReference>
<dbReference type="OrthoDB" id="9794241at2"/>
<dbReference type="PIRSF" id="PIRSF028451">
    <property type="entry name" value="UCP028451"/>
    <property type="match status" value="1"/>
</dbReference>
<name>A0A1T5CKU8_9FLAO</name>
<proteinExistence type="predicted"/>
<organism evidence="1 2">
    <name type="scientific">Soonwooa buanensis</name>
    <dbReference type="NCBI Taxonomy" id="619805"/>
    <lineage>
        <taxon>Bacteria</taxon>
        <taxon>Pseudomonadati</taxon>
        <taxon>Bacteroidota</taxon>
        <taxon>Flavobacteriia</taxon>
        <taxon>Flavobacteriales</taxon>
        <taxon>Weeksellaceae</taxon>
        <taxon>Chryseobacterium group</taxon>
        <taxon>Soonwooa</taxon>
    </lineage>
</organism>
<sequence length="221" mass="25496">MENQIKTTTLNFLSKLEINNNRDWFNENKNLYVEAQQNFITVVDDIIQGISNFDSSVQKLEAKSCVFRIYKDTRFSKDKTPYKTNMGASLAEKGTKTLSHAGYYIHLQPGQSFLAGGVYMTETANLKLLRQKISGESEEFLNILNNKSFKKNLELRGDRLVKAPQGFDKEDPMADYLKYKQFTVFHQLTDEEVLDKNFVGKAVKIFKEIYPFNQFLNEALA</sequence>
<dbReference type="NCBIfam" id="TIGR02453">
    <property type="entry name" value="TIGR02453 family protein"/>
    <property type="match status" value="1"/>
</dbReference>
<dbReference type="AlphaFoldDB" id="A0A1T5CKU8"/>
<dbReference type="InterPro" id="IPR012808">
    <property type="entry name" value="CHP02453"/>
</dbReference>
<evidence type="ECO:0000313" key="2">
    <source>
        <dbReference type="Proteomes" id="UP000191112"/>
    </source>
</evidence>
<dbReference type="EMBL" id="FUYZ01000001">
    <property type="protein sequence ID" value="SKB59770.1"/>
    <property type="molecule type" value="Genomic_DNA"/>
</dbReference>
<accession>A0A1T5CKU8</accession>
<dbReference type="RefSeq" id="WP_079665451.1">
    <property type="nucleotide sequence ID" value="NZ_FUYZ01000001.1"/>
</dbReference>
<evidence type="ECO:0000313" key="1">
    <source>
        <dbReference type="EMBL" id="SKB59770.1"/>
    </source>
</evidence>
<dbReference type="Proteomes" id="UP000191112">
    <property type="component" value="Unassembled WGS sequence"/>
</dbReference>
<dbReference type="PANTHER" id="PTHR36452">
    <property type="entry name" value="CHROMOSOME 12, WHOLE GENOME SHOTGUN SEQUENCE"/>
    <property type="match status" value="1"/>
</dbReference>
<keyword evidence="2" id="KW-1185">Reference proteome</keyword>
<protein>
    <submittedName>
        <fullName evidence="1">TIGR02453 family protein</fullName>
    </submittedName>
</protein>